<protein>
    <submittedName>
        <fullName evidence="3">Glycosyltransferase</fullName>
        <ecNumber evidence="3">2.4.-.-</ecNumber>
    </submittedName>
</protein>
<dbReference type="InterPro" id="IPR028098">
    <property type="entry name" value="Glyco_trans_4-like_N"/>
</dbReference>
<dbReference type="EC" id="2.4.-.-" evidence="3"/>
<organism evidence="3 4">
    <name type="scientific">Winogradskyella pulchriflava</name>
    <dbReference type="NCBI Taxonomy" id="1110688"/>
    <lineage>
        <taxon>Bacteria</taxon>
        <taxon>Pseudomonadati</taxon>
        <taxon>Bacteroidota</taxon>
        <taxon>Flavobacteriia</taxon>
        <taxon>Flavobacteriales</taxon>
        <taxon>Flavobacteriaceae</taxon>
        <taxon>Winogradskyella</taxon>
    </lineage>
</organism>
<feature type="domain" description="Glycosyl transferase family 1" evidence="1">
    <location>
        <begin position="183"/>
        <end position="322"/>
    </location>
</feature>
<dbReference type="Pfam" id="PF00534">
    <property type="entry name" value="Glycos_transf_1"/>
    <property type="match status" value="1"/>
</dbReference>
<dbReference type="InterPro" id="IPR001296">
    <property type="entry name" value="Glyco_trans_1"/>
</dbReference>
<accession>A0ABV6QDE5</accession>
<evidence type="ECO:0000313" key="3">
    <source>
        <dbReference type="EMBL" id="MFC0605715.1"/>
    </source>
</evidence>
<keyword evidence="3" id="KW-0328">Glycosyltransferase</keyword>
<sequence>MDNKTKVFFILPTLFAGGAERVITFVSKNLDKTKFDVTLIVIGFEKDNKYDVSGLTVVYLNKPRVLSGVTGIIKLLVKHKPQVVVSSISHLNIMMGLISKLFPKIKFIGRHATITNVAQKYKKPKKKSLISSLINLDQIGIKSLDYIICQSSDMKNDFLKIYNIDENRIKIIHNPVTQIDVLKPSVNKTNGVKRFITVGRMTKVKGQARLLDILSRLTIPFQFTIIGDGRNKEDVLNKIEELQLGDKITHIEHSDDVFSHLIEHDMFLQGSYSEGFPNALLESCTVGVPVVAFNAPGGTKEIVTNGVNGFLVENEDEFLEKLQDDRDWDPKAISSYVNKKFNKEKIIGDYEQLFIDAIGG</sequence>
<dbReference type="PANTHER" id="PTHR12526">
    <property type="entry name" value="GLYCOSYLTRANSFERASE"/>
    <property type="match status" value="1"/>
</dbReference>
<evidence type="ECO:0000259" key="1">
    <source>
        <dbReference type="Pfam" id="PF00534"/>
    </source>
</evidence>
<dbReference type="SUPFAM" id="SSF53756">
    <property type="entry name" value="UDP-Glycosyltransferase/glycogen phosphorylase"/>
    <property type="match status" value="1"/>
</dbReference>
<dbReference type="Gene3D" id="3.40.50.2000">
    <property type="entry name" value="Glycogen Phosphorylase B"/>
    <property type="match status" value="2"/>
</dbReference>
<gene>
    <name evidence="3" type="ORF">ACFFGA_14185</name>
</gene>
<proteinExistence type="predicted"/>
<keyword evidence="4" id="KW-1185">Reference proteome</keyword>
<evidence type="ECO:0000313" key="4">
    <source>
        <dbReference type="Proteomes" id="UP001589832"/>
    </source>
</evidence>
<name>A0ABV6QDE5_9FLAO</name>
<dbReference type="Pfam" id="PF13439">
    <property type="entry name" value="Glyco_transf_4"/>
    <property type="match status" value="1"/>
</dbReference>
<dbReference type="EMBL" id="JBHLTQ010000007">
    <property type="protein sequence ID" value="MFC0605715.1"/>
    <property type="molecule type" value="Genomic_DNA"/>
</dbReference>
<dbReference type="PANTHER" id="PTHR12526:SF630">
    <property type="entry name" value="GLYCOSYLTRANSFERASE"/>
    <property type="match status" value="1"/>
</dbReference>
<dbReference type="RefSeq" id="WP_386064988.1">
    <property type="nucleotide sequence ID" value="NZ_JBHLTQ010000007.1"/>
</dbReference>
<comment type="caution">
    <text evidence="3">The sequence shown here is derived from an EMBL/GenBank/DDBJ whole genome shotgun (WGS) entry which is preliminary data.</text>
</comment>
<dbReference type="CDD" id="cd03811">
    <property type="entry name" value="GT4_GT28_WabH-like"/>
    <property type="match status" value="1"/>
</dbReference>
<reference evidence="3 4" key="1">
    <citation type="submission" date="2024-09" db="EMBL/GenBank/DDBJ databases">
        <authorList>
            <person name="Sun Q."/>
            <person name="Mori K."/>
        </authorList>
    </citation>
    <scope>NUCLEOTIDE SEQUENCE [LARGE SCALE GENOMIC DNA]</scope>
    <source>
        <strain evidence="3 4">NCAIM B.02481</strain>
    </source>
</reference>
<dbReference type="GO" id="GO:0016757">
    <property type="term" value="F:glycosyltransferase activity"/>
    <property type="evidence" value="ECO:0007669"/>
    <property type="project" value="UniProtKB-KW"/>
</dbReference>
<feature type="domain" description="Glycosyltransferase subfamily 4-like N-terminal" evidence="2">
    <location>
        <begin position="17"/>
        <end position="176"/>
    </location>
</feature>
<evidence type="ECO:0000259" key="2">
    <source>
        <dbReference type="Pfam" id="PF13439"/>
    </source>
</evidence>
<dbReference type="Proteomes" id="UP001589832">
    <property type="component" value="Unassembled WGS sequence"/>
</dbReference>
<keyword evidence="3" id="KW-0808">Transferase</keyword>